<dbReference type="InterPro" id="IPR004360">
    <property type="entry name" value="Glyas_Fos-R_dOase_dom"/>
</dbReference>
<keyword evidence="3" id="KW-1185">Reference proteome</keyword>
<organism evidence="2 3">
    <name type="scientific">Candidatus Nitrospira neomarina</name>
    <dbReference type="NCBI Taxonomy" id="3020899"/>
    <lineage>
        <taxon>Bacteria</taxon>
        <taxon>Pseudomonadati</taxon>
        <taxon>Nitrospirota</taxon>
        <taxon>Nitrospiria</taxon>
        <taxon>Nitrospirales</taxon>
        <taxon>Nitrospiraceae</taxon>
        <taxon>Nitrospira</taxon>
    </lineage>
</organism>
<evidence type="ECO:0000259" key="1">
    <source>
        <dbReference type="PROSITE" id="PS51819"/>
    </source>
</evidence>
<evidence type="ECO:0000313" key="2">
    <source>
        <dbReference type="EMBL" id="WNM62015.1"/>
    </source>
</evidence>
<accession>A0AA96GKN1</accession>
<reference evidence="2 3" key="1">
    <citation type="submission" date="2023-01" db="EMBL/GenBank/DDBJ databases">
        <title>Cultivation and genomic characterization of new, ubiquitous marine nitrite-oxidizing bacteria from the Nitrospirales.</title>
        <authorList>
            <person name="Mueller A.J."/>
            <person name="Daebeler A."/>
            <person name="Herbold C.W."/>
            <person name="Kirkegaard R.H."/>
            <person name="Daims H."/>
        </authorList>
    </citation>
    <scope>NUCLEOTIDE SEQUENCE [LARGE SCALE GENOMIC DNA]</scope>
    <source>
        <strain evidence="2 3">DK</strain>
    </source>
</reference>
<feature type="domain" description="VOC" evidence="1">
    <location>
        <begin position="5"/>
        <end position="118"/>
    </location>
</feature>
<dbReference type="InterPro" id="IPR052164">
    <property type="entry name" value="Anthracycline_SecMetBiosynth"/>
</dbReference>
<name>A0AA96GKN1_9BACT</name>
<dbReference type="EMBL" id="CP116968">
    <property type="protein sequence ID" value="WNM62015.1"/>
    <property type="molecule type" value="Genomic_DNA"/>
</dbReference>
<dbReference type="Pfam" id="PF00903">
    <property type="entry name" value="Glyoxalase"/>
    <property type="match status" value="1"/>
</dbReference>
<evidence type="ECO:0000313" key="3">
    <source>
        <dbReference type="Proteomes" id="UP001302494"/>
    </source>
</evidence>
<dbReference type="PROSITE" id="PS51819">
    <property type="entry name" value="VOC"/>
    <property type="match status" value="1"/>
</dbReference>
<proteinExistence type="predicted"/>
<sequence length="120" mass="13278">MKIVEFAFIVYPATDLARSCAFYEGVLGLTSATSMDLADGFWVEYEIGPHTLAIGKEPFLKASGDGPQLVLEVDDFDKTIEHLRHHNVPFALEPFDLPHCRAAIVLDPDGNKLGIHKRKA</sequence>
<dbReference type="Proteomes" id="UP001302494">
    <property type="component" value="Chromosome"/>
</dbReference>
<gene>
    <name evidence="2" type="ORF">PQG83_20085</name>
</gene>
<dbReference type="Gene3D" id="3.10.180.10">
    <property type="entry name" value="2,3-Dihydroxybiphenyl 1,2-Dioxygenase, domain 1"/>
    <property type="match status" value="1"/>
</dbReference>
<dbReference type="KEGG" id="nneo:PQG83_20085"/>
<dbReference type="RefSeq" id="WP_312744884.1">
    <property type="nucleotide sequence ID" value="NZ_CP116968.1"/>
</dbReference>
<protein>
    <submittedName>
        <fullName evidence="2">VOC family protein</fullName>
    </submittedName>
</protein>
<dbReference type="AlphaFoldDB" id="A0AA96GKN1"/>
<dbReference type="SUPFAM" id="SSF54593">
    <property type="entry name" value="Glyoxalase/Bleomycin resistance protein/Dihydroxybiphenyl dioxygenase"/>
    <property type="match status" value="1"/>
</dbReference>
<dbReference type="InterPro" id="IPR029068">
    <property type="entry name" value="Glyas_Bleomycin-R_OHBP_Dase"/>
</dbReference>
<dbReference type="InterPro" id="IPR037523">
    <property type="entry name" value="VOC_core"/>
</dbReference>
<dbReference type="PANTHER" id="PTHR33993">
    <property type="entry name" value="GLYOXALASE-RELATED"/>
    <property type="match status" value="1"/>
</dbReference>
<dbReference type="PANTHER" id="PTHR33993:SF14">
    <property type="entry name" value="GB|AAF24581.1"/>
    <property type="match status" value="1"/>
</dbReference>